<evidence type="ECO:0000256" key="2">
    <source>
        <dbReference type="ARBA" id="ARBA00023002"/>
    </source>
</evidence>
<evidence type="ECO:0000256" key="1">
    <source>
        <dbReference type="ARBA" id="ARBA00022857"/>
    </source>
</evidence>
<keyword evidence="1" id="KW-0521">NADP</keyword>
<dbReference type="PANTHER" id="PTHR47706">
    <property type="entry name" value="NMRA-LIKE FAMILY PROTEIN"/>
    <property type="match status" value="1"/>
</dbReference>
<gene>
    <name evidence="3" type="ORF">AMORRO_LOCUS10780</name>
</gene>
<dbReference type="GO" id="GO:0016491">
    <property type="term" value="F:oxidoreductase activity"/>
    <property type="evidence" value="ECO:0007669"/>
    <property type="project" value="UniProtKB-KW"/>
</dbReference>
<organism evidence="3 4">
    <name type="scientific">Acaulospora morrowiae</name>
    <dbReference type="NCBI Taxonomy" id="94023"/>
    <lineage>
        <taxon>Eukaryota</taxon>
        <taxon>Fungi</taxon>
        <taxon>Fungi incertae sedis</taxon>
        <taxon>Mucoromycota</taxon>
        <taxon>Glomeromycotina</taxon>
        <taxon>Glomeromycetes</taxon>
        <taxon>Diversisporales</taxon>
        <taxon>Acaulosporaceae</taxon>
        <taxon>Acaulospora</taxon>
    </lineage>
</organism>
<dbReference type="Gene3D" id="3.90.25.10">
    <property type="entry name" value="UDP-galactose 4-epimerase, domain 1"/>
    <property type="match status" value="1"/>
</dbReference>
<feature type="non-terminal residue" evidence="3">
    <location>
        <position position="293"/>
    </location>
</feature>
<keyword evidence="4" id="KW-1185">Reference proteome</keyword>
<protein>
    <submittedName>
        <fullName evidence="3">3995_t:CDS:1</fullName>
    </submittedName>
</protein>
<sequence>MNIVSVGIEKYNNSCSGGKSFIVKCFSKEECHWPSGQKLKQDSLKKYHIEMLLSAQLKGVDVVISMMGNNYEHQKLIINACVEAQIPRFVTWEYGVDLHSIDDSDYSSDSEPINITTFLDNTPSSFKYTLFHTGFLQTEILSNNMGFHFKDKIITFYGSGEEPFNITFKHDLLRILVYSAVEDKLDLYRRKIVIGKRTSQRQIYDELKKEIGTPIKVYKFRFSEIPENQRLQRLLAIGGLKAFVGKNEIHQYFPGFDVSTLRNWFDKFADDGMNNKCCPVKPGHNFIKENGSK</sequence>
<name>A0A9N9HEU4_9GLOM</name>
<dbReference type="OrthoDB" id="9984533at2759"/>
<dbReference type="AlphaFoldDB" id="A0A9N9HEU4"/>
<dbReference type="PANTHER" id="PTHR47706:SF9">
    <property type="entry name" value="NMRA-LIKE DOMAIN-CONTAINING PROTEIN-RELATED"/>
    <property type="match status" value="1"/>
</dbReference>
<proteinExistence type="predicted"/>
<dbReference type="EMBL" id="CAJVPV010012446">
    <property type="protein sequence ID" value="CAG8670036.1"/>
    <property type="molecule type" value="Genomic_DNA"/>
</dbReference>
<evidence type="ECO:0000313" key="3">
    <source>
        <dbReference type="EMBL" id="CAG8670036.1"/>
    </source>
</evidence>
<dbReference type="SUPFAM" id="SSF51735">
    <property type="entry name" value="NAD(P)-binding Rossmann-fold domains"/>
    <property type="match status" value="1"/>
</dbReference>
<comment type="caution">
    <text evidence="3">The sequence shown here is derived from an EMBL/GenBank/DDBJ whole genome shotgun (WGS) entry which is preliminary data.</text>
</comment>
<accession>A0A9N9HEU4</accession>
<evidence type="ECO:0000313" key="4">
    <source>
        <dbReference type="Proteomes" id="UP000789342"/>
    </source>
</evidence>
<dbReference type="Gene3D" id="3.40.50.720">
    <property type="entry name" value="NAD(P)-binding Rossmann-like Domain"/>
    <property type="match status" value="1"/>
</dbReference>
<dbReference type="InterPro" id="IPR036291">
    <property type="entry name" value="NAD(P)-bd_dom_sf"/>
</dbReference>
<dbReference type="InterPro" id="IPR051609">
    <property type="entry name" value="NmrA/Isoflavone_reductase-like"/>
</dbReference>
<keyword evidence="2" id="KW-0560">Oxidoreductase</keyword>
<reference evidence="3" key="1">
    <citation type="submission" date="2021-06" db="EMBL/GenBank/DDBJ databases">
        <authorList>
            <person name="Kallberg Y."/>
            <person name="Tangrot J."/>
            <person name="Rosling A."/>
        </authorList>
    </citation>
    <scope>NUCLEOTIDE SEQUENCE</scope>
    <source>
        <strain evidence="3">CL551</strain>
    </source>
</reference>
<dbReference type="Proteomes" id="UP000789342">
    <property type="component" value="Unassembled WGS sequence"/>
</dbReference>